<dbReference type="AlphaFoldDB" id="A0A7J6TXE9"/>
<evidence type="ECO:0000313" key="4">
    <source>
        <dbReference type="Proteomes" id="UP000553632"/>
    </source>
</evidence>
<proteinExistence type="predicted"/>
<feature type="non-terminal residue" evidence="3">
    <location>
        <position position="301"/>
    </location>
</feature>
<evidence type="ECO:0000256" key="2">
    <source>
        <dbReference type="SAM" id="SignalP"/>
    </source>
</evidence>
<dbReference type="EMBL" id="JABANO010007533">
    <property type="protein sequence ID" value="KAF4749948.1"/>
    <property type="molecule type" value="Genomic_DNA"/>
</dbReference>
<feature type="region of interest" description="Disordered" evidence="1">
    <location>
        <begin position="210"/>
        <end position="269"/>
    </location>
</feature>
<evidence type="ECO:0000313" key="3">
    <source>
        <dbReference type="EMBL" id="KAF4749948.1"/>
    </source>
</evidence>
<protein>
    <submittedName>
        <fullName evidence="3">Uncharacterized protein</fullName>
    </submittedName>
</protein>
<gene>
    <name evidence="3" type="ORF">FOZ63_026674</name>
</gene>
<dbReference type="Proteomes" id="UP000553632">
    <property type="component" value="Unassembled WGS sequence"/>
</dbReference>
<sequence>MIISLLLFFSLLPEFACGSNDRKRVQVVTLPAGTYKAIEVYGSVVSPPFPSLTDFQMLVTMGHSGSRARFTARGLDPASLDGQWSSNSQEVDLVWYSGDVVSTLRKLGSLEVDEARRCLHAQPKGNVNHFVEDLTVFLRSGRPPPPGKLFFQLIICETEAGLMVGIGRNGTKRWHSSEYGFLLPFNPAPSSWHDKQGVLEPSRRVIPVSKRKRYPAAATAPSSKRFKRDARTSPTRVGLSSKARPEQVSRSAEGSPVLAVKSSGAAHSPIHQVGGDVAVGVHEDYHMAERKALPIPSVVHE</sequence>
<evidence type="ECO:0000256" key="1">
    <source>
        <dbReference type="SAM" id="MobiDB-lite"/>
    </source>
</evidence>
<feature type="signal peptide" evidence="2">
    <location>
        <begin position="1"/>
        <end position="18"/>
    </location>
</feature>
<keyword evidence="4" id="KW-1185">Reference proteome</keyword>
<feature type="chain" id="PRO_5029903642" evidence="2">
    <location>
        <begin position="19"/>
        <end position="301"/>
    </location>
</feature>
<keyword evidence="2" id="KW-0732">Signal</keyword>
<name>A0A7J6TXE9_PEROL</name>
<reference evidence="3 4" key="1">
    <citation type="submission" date="2020-04" db="EMBL/GenBank/DDBJ databases">
        <title>Perkinsus olseni comparative genomics.</title>
        <authorList>
            <person name="Bogema D.R."/>
        </authorList>
    </citation>
    <scope>NUCLEOTIDE SEQUENCE [LARGE SCALE GENOMIC DNA]</scope>
    <source>
        <strain evidence="3 4">ATCC PRA-207</strain>
    </source>
</reference>
<comment type="caution">
    <text evidence="3">The sequence shown here is derived from an EMBL/GenBank/DDBJ whole genome shotgun (WGS) entry which is preliminary data.</text>
</comment>
<accession>A0A7J6TXE9</accession>
<organism evidence="3 4">
    <name type="scientific">Perkinsus olseni</name>
    <name type="common">Perkinsus atlanticus</name>
    <dbReference type="NCBI Taxonomy" id="32597"/>
    <lineage>
        <taxon>Eukaryota</taxon>
        <taxon>Sar</taxon>
        <taxon>Alveolata</taxon>
        <taxon>Perkinsozoa</taxon>
        <taxon>Perkinsea</taxon>
        <taxon>Perkinsida</taxon>
        <taxon>Perkinsidae</taxon>
        <taxon>Perkinsus</taxon>
    </lineage>
</organism>